<evidence type="ECO:0000313" key="1">
    <source>
        <dbReference type="EMBL" id="POR39445.1"/>
    </source>
</evidence>
<proteinExistence type="predicted"/>
<evidence type="ECO:0000313" key="2">
    <source>
        <dbReference type="Proteomes" id="UP000237481"/>
    </source>
</evidence>
<protein>
    <submittedName>
        <fullName evidence="1">Uncharacterized protein</fullName>
    </submittedName>
</protein>
<accession>A0A2S4LAI7</accession>
<comment type="caution">
    <text evidence="1">The sequence shown here is derived from an EMBL/GenBank/DDBJ whole genome shotgun (WGS) entry which is preliminary data.</text>
</comment>
<organism evidence="1 2">
    <name type="scientific">Tolypocladium paradoxum</name>
    <dbReference type="NCBI Taxonomy" id="94208"/>
    <lineage>
        <taxon>Eukaryota</taxon>
        <taxon>Fungi</taxon>
        <taxon>Dikarya</taxon>
        <taxon>Ascomycota</taxon>
        <taxon>Pezizomycotina</taxon>
        <taxon>Sordariomycetes</taxon>
        <taxon>Hypocreomycetidae</taxon>
        <taxon>Hypocreales</taxon>
        <taxon>Ophiocordycipitaceae</taxon>
        <taxon>Tolypocladium</taxon>
    </lineage>
</organism>
<name>A0A2S4LAI7_9HYPO</name>
<sequence>MSLLRMSLGSSASTAGSGLLGMINWVPDTFSGVLDFASSCPALDRAIAGWILGFRGVRGSSAIGSLPMSRPSELLRFCGLSMSSMGSAIVCFFDEDGPEKAVKGSVRWPPSGAYAFPLIGSSFVICTPRPRKSPGLNLKERKIETASLPIASKLCVATPNVALLLKVSHLPCPKCFAGSRGASRDLLIIFIVRCFPLTCSLSSRFSSSLHKSYTNSSASCWLMKRMPQLTSADTDFRGGCSPTSVRSIPRE</sequence>
<reference evidence="1 2" key="1">
    <citation type="submission" date="2018-01" db="EMBL/GenBank/DDBJ databases">
        <title>Harnessing the power of phylogenomics to disentangle the directionality and signatures of interkingdom host jumping in the parasitic fungal genus Tolypocladium.</title>
        <authorList>
            <person name="Quandt C.A."/>
            <person name="Patterson W."/>
            <person name="Spatafora J.W."/>
        </authorList>
    </citation>
    <scope>NUCLEOTIDE SEQUENCE [LARGE SCALE GENOMIC DNA]</scope>
    <source>
        <strain evidence="1 2">NRBC 100945</strain>
    </source>
</reference>
<dbReference type="Proteomes" id="UP000237481">
    <property type="component" value="Unassembled WGS sequence"/>
</dbReference>
<dbReference type="EMBL" id="PKSG01000037">
    <property type="protein sequence ID" value="POR39445.1"/>
    <property type="molecule type" value="Genomic_DNA"/>
</dbReference>
<gene>
    <name evidence="1" type="ORF">TPAR_00349</name>
</gene>
<keyword evidence="2" id="KW-1185">Reference proteome</keyword>
<dbReference type="AlphaFoldDB" id="A0A2S4LAI7"/>